<dbReference type="EMBL" id="BSRA01000014">
    <property type="protein sequence ID" value="GLV14623.1"/>
    <property type="molecule type" value="Genomic_DNA"/>
</dbReference>
<dbReference type="STRING" id="89784.SAMN04489725_10921"/>
<dbReference type="InterPro" id="IPR023631">
    <property type="entry name" value="Amidase_dom"/>
</dbReference>
<dbReference type="InterPro" id="IPR000120">
    <property type="entry name" value="Amidase"/>
</dbReference>
<dbReference type="PROSITE" id="PS00571">
    <property type="entry name" value="AMIDASES"/>
    <property type="match status" value="1"/>
</dbReference>
<keyword evidence="4" id="KW-0808">Transferase</keyword>
<keyword evidence="5" id="KW-1185">Reference proteome</keyword>
<accession>A0A1H2UVE7</accession>
<dbReference type="InterPro" id="IPR020556">
    <property type="entry name" value="Amidase_CS"/>
</dbReference>
<reference evidence="3" key="3">
    <citation type="submission" date="2023-02" db="EMBL/GenBank/DDBJ databases">
        <title>Proposal of a novel subspecies: Alicyclobacillus hesperidum subspecies aegle.</title>
        <authorList>
            <person name="Goto K."/>
            <person name="Fujii T."/>
            <person name="Yasui K."/>
            <person name="Mochida K."/>
            <person name="Kato-Tanaka Y."/>
            <person name="Morohoshi S."/>
            <person name="An S.Y."/>
            <person name="Kasai H."/>
            <person name="Yokota A."/>
        </authorList>
    </citation>
    <scope>NUCLEOTIDE SEQUENCE</scope>
    <source>
        <strain evidence="3">DSM 12766</strain>
    </source>
</reference>
<name>A0A1H2UVE7_9BACL</name>
<dbReference type="RefSeq" id="WP_074693172.1">
    <property type="nucleotide sequence ID" value="NZ_BSRA01000014.1"/>
</dbReference>
<feature type="domain" description="Amidase" evidence="2">
    <location>
        <begin position="27"/>
        <end position="442"/>
    </location>
</feature>
<dbReference type="InterPro" id="IPR036928">
    <property type="entry name" value="AS_sf"/>
</dbReference>
<dbReference type="Pfam" id="PF01425">
    <property type="entry name" value="Amidase"/>
    <property type="match status" value="1"/>
</dbReference>
<evidence type="ECO:0000259" key="2">
    <source>
        <dbReference type="Pfam" id="PF01425"/>
    </source>
</evidence>
<evidence type="ECO:0000313" key="3">
    <source>
        <dbReference type="EMBL" id="GLV14623.1"/>
    </source>
</evidence>
<protein>
    <submittedName>
        <fullName evidence="3">Amidohydrolase</fullName>
    </submittedName>
    <submittedName>
        <fullName evidence="4">Aspartyl/glutamyl-tRNA(Asn/Gln) amidotransferase subunit A</fullName>
    </submittedName>
</protein>
<reference evidence="4" key="2">
    <citation type="submission" date="2016-10" db="EMBL/GenBank/DDBJ databases">
        <authorList>
            <person name="de Groot N.N."/>
        </authorList>
    </citation>
    <scope>NUCLEOTIDE SEQUENCE [LARGE SCALE GENOMIC DNA]</scope>
    <source>
        <strain evidence="4">DSM 12489</strain>
    </source>
</reference>
<organism evidence="4 5">
    <name type="scientific">Alicyclobacillus hesperidum</name>
    <dbReference type="NCBI Taxonomy" id="89784"/>
    <lineage>
        <taxon>Bacteria</taxon>
        <taxon>Bacillati</taxon>
        <taxon>Bacillota</taxon>
        <taxon>Bacilli</taxon>
        <taxon>Bacillales</taxon>
        <taxon>Alicyclobacillaceae</taxon>
        <taxon>Alicyclobacillus</taxon>
    </lineage>
</organism>
<dbReference type="Proteomes" id="UP000182589">
    <property type="component" value="Unassembled WGS sequence"/>
</dbReference>
<dbReference type="SUPFAM" id="SSF75304">
    <property type="entry name" value="Amidase signature (AS) enzymes"/>
    <property type="match status" value="1"/>
</dbReference>
<evidence type="ECO:0000313" key="4">
    <source>
        <dbReference type="EMBL" id="SDW60046.1"/>
    </source>
</evidence>
<evidence type="ECO:0000256" key="1">
    <source>
        <dbReference type="ARBA" id="ARBA00009199"/>
    </source>
</evidence>
<comment type="similarity">
    <text evidence="1">Belongs to the amidase family.</text>
</comment>
<dbReference type="PANTHER" id="PTHR11895">
    <property type="entry name" value="TRANSAMIDASE"/>
    <property type="match status" value="1"/>
</dbReference>
<dbReference type="Proteomes" id="UP001157137">
    <property type="component" value="Unassembled WGS sequence"/>
</dbReference>
<dbReference type="GO" id="GO:0016740">
    <property type="term" value="F:transferase activity"/>
    <property type="evidence" value="ECO:0007669"/>
    <property type="project" value="UniProtKB-KW"/>
</dbReference>
<evidence type="ECO:0000313" key="5">
    <source>
        <dbReference type="Proteomes" id="UP000182589"/>
    </source>
</evidence>
<proteinExistence type="inferred from homology"/>
<dbReference type="PANTHER" id="PTHR11895:SF7">
    <property type="entry name" value="GLUTAMYL-TRNA(GLN) AMIDOTRANSFERASE SUBUNIT A, MITOCHONDRIAL"/>
    <property type="match status" value="1"/>
</dbReference>
<dbReference type="Gene3D" id="3.90.1300.10">
    <property type="entry name" value="Amidase signature (AS) domain"/>
    <property type="match status" value="1"/>
</dbReference>
<dbReference type="EMBL" id="FNOJ01000009">
    <property type="protein sequence ID" value="SDW60046.1"/>
    <property type="molecule type" value="Genomic_DNA"/>
</dbReference>
<reference evidence="5" key="1">
    <citation type="submission" date="2016-10" db="EMBL/GenBank/DDBJ databases">
        <authorList>
            <person name="Varghese N."/>
        </authorList>
    </citation>
    <scope>NUCLEOTIDE SEQUENCE [LARGE SCALE GENOMIC DNA]</scope>
    <source>
        <strain evidence="5">DSM 12489</strain>
    </source>
</reference>
<dbReference type="AlphaFoldDB" id="A0A1H2UVE7"/>
<sequence>MTQEQSPHSVVQLRTALATSSQTAAAIVAEYLQRIAQQNETLRAYLHVCTEQAERHAIALDGLASGYPEALGPLAGVPVSIKDLIDTTFAPTTYGQAKYQGHVPKATAVCVQRLQSAHAIIMGKAHLHEFAFGVTNENPHFGPARNPFNPSRITGGSSGGSAASVAAGMALVSVGTDTGGSVRIPAAMTGVVGFKPTFGAIPTDGVYPLAPSLDHVGSFATSVLDAARTAEVMAGLAPGTWSQVDAQAGTVHPIRAGLVQSLVDAYASEDVSEWFTAICTRLSRERVVAVVGSVPVDGEEIAIHQGNILGAEAYSTHARALANHAADYGSDVAARLQAGRDVAAADYIASLTFQRAFRTTMDGFLQQYDCLLLPTVPVPAPPLGAETVTVRGKSEAVRPLLTRFTNPWNLSGLPAISIPAGTVDGLPMGLQIIGPRGQDAKLIHMAHIIETALKNVL</sequence>
<gene>
    <name evidence="3" type="ORF">Heshes_23070</name>
    <name evidence="4" type="ORF">SAMN04489725_10921</name>
</gene>